<dbReference type="AlphaFoldDB" id="A0AAW8CF87"/>
<proteinExistence type="inferred from homology"/>
<dbReference type="PANTHER" id="PTHR35562:SF1">
    <property type="entry name" value="UPF0115 PROTEIN YFCN"/>
    <property type="match status" value="1"/>
</dbReference>
<dbReference type="InterPro" id="IPR036063">
    <property type="entry name" value="Smr_dom_sf"/>
</dbReference>
<dbReference type="SUPFAM" id="SSF160443">
    <property type="entry name" value="SMR domain-like"/>
    <property type="match status" value="1"/>
</dbReference>
<comment type="similarity">
    <text evidence="6">Belongs to the SmrB family.</text>
</comment>
<evidence type="ECO:0000313" key="8">
    <source>
        <dbReference type="EMBL" id="MDP8148101.1"/>
    </source>
</evidence>
<evidence type="ECO:0000256" key="2">
    <source>
        <dbReference type="ARBA" id="ARBA00022730"/>
    </source>
</evidence>
<feature type="domain" description="Smr" evidence="7">
    <location>
        <begin position="92"/>
        <end position="167"/>
    </location>
</feature>
<evidence type="ECO:0000256" key="6">
    <source>
        <dbReference type="HAMAP-Rule" id="MF_01042"/>
    </source>
</evidence>
<dbReference type="GO" id="GO:0019843">
    <property type="term" value="F:rRNA binding"/>
    <property type="evidence" value="ECO:0007669"/>
    <property type="project" value="UniProtKB-UniRule"/>
</dbReference>
<evidence type="ECO:0000256" key="4">
    <source>
        <dbReference type="ARBA" id="ARBA00022801"/>
    </source>
</evidence>
<dbReference type="Proteomes" id="UP001226020">
    <property type="component" value="Unassembled WGS sequence"/>
</dbReference>
<comment type="subunit">
    <text evidence="6">Associates with collided ribosomes, but not with correctly translating polysomes.</text>
</comment>
<dbReference type="Gene3D" id="3.30.1370.110">
    <property type="match status" value="1"/>
</dbReference>
<keyword evidence="5 6" id="KW-0694">RNA-binding</keyword>
<keyword evidence="1 6" id="KW-0540">Nuclease</keyword>
<dbReference type="GO" id="GO:0072344">
    <property type="term" value="P:rescue of stalled ribosome"/>
    <property type="evidence" value="ECO:0007669"/>
    <property type="project" value="UniProtKB-UniRule"/>
</dbReference>
<evidence type="ECO:0000313" key="9">
    <source>
        <dbReference type="Proteomes" id="UP001226020"/>
    </source>
</evidence>
<comment type="function">
    <text evidence="6">Acts as a ribosome collision sensor. Detects stalled/collided disomes (pairs of ribosomes where the leading ribosome is stalled and a second ribosome has collided with it) and endonucleolytically cleaves mRNA at the 5' boundary of the stalled ribosome. Stalled/collided disomes form a new interface (primarily via the 30S subunits) that binds SmrB. Cleaved mRNA becomes available for tmRNA ligation, leading to ribosomal subunit dissociation and rescue of stalled ribosomes.</text>
</comment>
<keyword evidence="3 6" id="KW-0255">Endonuclease</keyword>
<keyword evidence="4 6" id="KW-0378">Hydrolase</keyword>
<organism evidence="8 9">
    <name type="scientific">Phocoenobacter atlanticus subsp. atlanticus</name>
    <dbReference type="NCBI Taxonomy" id="3061285"/>
    <lineage>
        <taxon>Bacteria</taxon>
        <taxon>Pseudomonadati</taxon>
        <taxon>Pseudomonadota</taxon>
        <taxon>Gammaproteobacteria</taxon>
        <taxon>Pasteurellales</taxon>
        <taxon>Pasteurellaceae</taxon>
        <taxon>Phocoenobacter</taxon>
        <taxon>Phocoenobacter atlanticus</taxon>
    </lineage>
</organism>
<evidence type="ECO:0000259" key="7">
    <source>
        <dbReference type="PROSITE" id="PS50828"/>
    </source>
</evidence>
<name>A0AAW8CF87_9PAST</name>
<keyword evidence="2 6" id="KW-0699">rRNA-binding</keyword>
<dbReference type="HAMAP" id="MF_01042">
    <property type="entry name" value="SmrB"/>
    <property type="match status" value="1"/>
</dbReference>
<dbReference type="SMART" id="SM00463">
    <property type="entry name" value="SMR"/>
    <property type="match status" value="1"/>
</dbReference>
<accession>A0AAW8CF87</accession>
<dbReference type="PROSITE" id="PS50828">
    <property type="entry name" value="SMR"/>
    <property type="match status" value="1"/>
</dbReference>
<dbReference type="PANTHER" id="PTHR35562">
    <property type="entry name" value="DNA ENDONUCLEASE SMRA-RELATED"/>
    <property type="match status" value="1"/>
</dbReference>
<evidence type="ECO:0000256" key="3">
    <source>
        <dbReference type="ARBA" id="ARBA00022759"/>
    </source>
</evidence>
<protein>
    <recommendedName>
        <fullName evidence="6">Ribosome rescue factor SmrB</fullName>
        <ecNumber evidence="6">3.1.-.-</ecNumber>
    </recommendedName>
</protein>
<dbReference type="InterPro" id="IPR002625">
    <property type="entry name" value="Smr_dom"/>
</dbReference>
<reference evidence="8 9" key="1">
    <citation type="journal article" date="2023" name="Front. Microbiol.">
        <title>Phylogeography and host specificity of Pasteurellaceae pathogenic to sea-farmed fish in the north-east Atlantic.</title>
        <authorList>
            <person name="Gulla S."/>
            <person name="Colquhoun D.J."/>
            <person name="Olsen A.B."/>
            <person name="Spilsberg B."/>
            <person name="Lagesen K."/>
            <person name="Aakesson C.P."/>
            <person name="Strom S."/>
            <person name="Manji F."/>
            <person name="Birkbeck T.H."/>
            <person name="Nilsen H.K."/>
        </authorList>
    </citation>
    <scope>NUCLEOTIDE SEQUENCE [LARGE SCALE GENOMIC DNA]</scope>
    <source>
        <strain evidence="8 9">NVIB3131</strain>
    </source>
</reference>
<keyword evidence="9" id="KW-1185">Reference proteome</keyword>
<dbReference type="NCBIfam" id="NF003432">
    <property type="entry name" value="PRK04946.1"/>
    <property type="match status" value="1"/>
</dbReference>
<sequence length="180" mass="20911">MLNDDELSLFKEAVKGIKKIKQDTVVIKKQTPQKAVELKEQKEKADTLFYFSDEYEPLLTEENEKVKYRREDVDPYLLKQLRRGDFSPELFLDLHGLTRKQAKMELACLILACEKEGVFCASIMTGYGTFALKRQIPRWLVQHPKIMALHQAPREWGGDAAILILVEQSHQFSPFKKDLK</sequence>
<evidence type="ECO:0000256" key="5">
    <source>
        <dbReference type="ARBA" id="ARBA00022884"/>
    </source>
</evidence>
<gene>
    <name evidence="6 8" type="primary">smrB</name>
    <name evidence="8" type="ORF">QJU57_03270</name>
</gene>
<dbReference type="EMBL" id="JASAXT010000004">
    <property type="protein sequence ID" value="MDP8148101.1"/>
    <property type="molecule type" value="Genomic_DNA"/>
</dbReference>
<comment type="caution">
    <text evidence="8">The sequence shown here is derived from an EMBL/GenBank/DDBJ whole genome shotgun (WGS) entry which is preliminary data.</text>
</comment>
<dbReference type="EC" id="3.1.-.-" evidence="6"/>
<dbReference type="InterPro" id="IPR022990">
    <property type="entry name" value="SmrB-like"/>
</dbReference>
<dbReference type="Pfam" id="PF01713">
    <property type="entry name" value="Smr"/>
    <property type="match status" value="1"/>
</dbReference>
<dbReference type="GO" id="GO:0004521">
    <property type="term" value="F:RNA endonuclease activity"/>
    <property type="evidence" value="ECO:0007669"/>
    <property type="project" value="UniProtKB-UniRule"/>
</dbReference>
<dbReference type="RefSeq" id="WP_306351158.1">
    <property type="nucleotide sequence ID" value="NZ_JASAWV010000004.1"/>
</dbReference>
<evidence type="ECO:0000256" key="1">
    <source>
        <dbReference type="ARBA" id="ARBA00022722"/>
    </source>
</evidence>
<dbReference type="GO" id="GO:0016787">
    <property type="term" value="F:hydrolase activity"/>
    <property type="evidence" value="ECO:0007669"/>
    <property type="project" value="UniProtKB-KW"/>
</dbReference>